<dbReference type="AlphaFoldDB" id="T1DS63"/>
<name>T1DS63_9PORP</name>
<dbReference type="EMBL" id="BAOU01000020">
    <property type="protein sequence ID" value="GAD05139.1"/>
    <property type="molecule type" value="Genomic_DNA"/>
</dbReference>
<reference evidence="1 2" key="2">
    <citation type="journal article" date="2013" name="Genome Announc.">
        <title>Draft Genome Sequences of Porphyromonas crevioricanis JCM 15906T and Porphyromonas cansulci JCM 13913T Isolated from a Canine Oral Cavity.</title>
        <authorList>
            <person name="Sakamoto M."/>
            <person name="Tanaka N."/>
            <person name="Shiwa Y."/>
            <person name="Yoshikawa H."/>
            <person name="Ohkuma M."/>
        </authorList>
    </citation>
    <scope>NUCLEOTIDE SEQUENCE [LARGE SCALE GENOMIC DNA]</scope>
    <source>
        <strain evidence="1 2">JCM 15906</strain>
    </source>
</reference>
<protein>
    <submittedName>
        <fullName evidence="1">Uncharacterized protein</fullName>
    </submittedName>
</protein>
<sequence>MRTPDIPEPSKIPESGKDGLRLLHNTALVALLSAFRVWADS</sequence>
<evidence type="ECO:0000313" key="2">
    <source>
        <dbReference type="Proteomes" id="UP000018031"/>
    </source>
</evidence>
<organism evidence="1 2">
    <name type="scientific">Porphyromonas crevioricanis JCM 15906</name>
    <dbReference type="NCBI Taxonomy" id="1305617"/>
    <lineage>
        <taxon>Bacteria</taxon>
        <taxon>Pseudomonadati</taxon>
        <taxon>Bacteroidota</taxon>
        <taxon>Bacteroidia</taxon>
        <taxon>Bacteroidales</taxon>
        <taxon>Porphyromonadaceae</taxon>
        <taxon>Porphyromonas</taxon>
    </lineage>
</organism>
<gene>
    <name evidence="1" type="ORF">PORCRE_839</name>
</gene>
<evidence type="ECO:0000313" key="1">
    <source>
        <dbReference type="EMBL" id="GAD05139.1"/>
    </source>
</evidence>
<proteinExistence type="predicted"/>
<dbReference type="Proteomes" id="UP000018031">
    <property type="component" value="Unassembled WGS sequence"/>
</dbReference>
<reference evidence="2" key="1">
    <citation type="journal article" date="2013" name="Genome">
        <title>Draft Genome Sequences of Porphyromonas crevioricanis JCM 15906T and Porphyromonas cansulci JCM 13913T Isolated from a Canine Oral Cavity.</title>
        <authorList>
            <person name="Sakamoto M."/>
            <person name="Tanaka N."/>
            <person name="Shiwa Y."/>
            <person name="Yoshikawa H."/>
            <person name="Ohkuma M."/>
        </authorList>
    </citation>
    <scope>NUCLEOTIDE SEQUENCE [LARGE SCALE GENOMIC DNA]</scope>
    <source>
        <strain evidence="2">JCM 15906</strain>
    </source>
</reference>
<comment type="caution">
    <text evidence="1">The sequence shown here is derived from an EMBL/GenBank/DDBJ whole genome shotgun (WGS) entry which is preliminary data.</text>
</comment>
<accession>T1DS63</accession>